<organism evidence="2 3">
    <name type="scientific">Pseudonocardia thermophila</name>
    <dbReference type="NCBI Taxonomy" id="1848"/>
    <lineage>
        <taxon>Bacteria</taxon>
        <taxon>Bacillati</taxon>
        <taxon>Actinomycetota</taxon>
        <taxon>Actinomycetes</taxon>
        <taxon>Pseudonocardiales</taxon>
        <taxon>Pseudonocardiaceae</taxon>
        <taxon>Pseudonocardia</taxon>
    </lineage>
</organism>
<accession>A0A1M6UU43</accession>
<dbReference type="STRING" id="1848.SAMN05443637_11114"/>
<dbReference type="AlphaFoldDB" id="A0A1M6UU43"/>
<sequence length="51" mass="5415">MPSRTASTSTTTAAKPQIQPKPPQATGSRLRRLLQRTGSAVRAAHTSVVPF</sequence>
<keyword evidence="3" id="KW-1185">Reference proteome</keyword>
<feature type="region of interest" description="Disordered" evidence="1">
    <location>
        <begin position="1"/>
        <end position="28"/>
    </location>
</feature>
<feature type="compositionally biased region" description="Low complexity" evidence="1">
    <location>
        <begin position="1"/>
        <end position="18"/>
    </location>
</feature>
<reference evidence="2 3" key="1">
    <citation type="submission" date="2016-11" db="EMBL/GenBank/DDBJ databases">
        <authorList>
            <person name="Jaros S."/>
            <person name="Januszkiewicz K."/>
            <person name="Wedrychowicz H."/>
        </authorList>
    </citation>
    <scope>NUCLEOTIDE SEQUENCE [LARGE SCALE GENOMIC DNA]</scope>
    <source>
        <strain evidence="2 3">DSM 43832</strain>
    </source>
</reference>
<evidence type="ECO:0000313" key="2">
    <source>
        <dbReference type="EMBL" id="SHK72737.1"/>
    </source>
</evidence>
<gene>
    <name evidence="2" type="ORF">SAMN05443637_11114</name>
</gene>
<evidence type="ECO:0000313" key="3">
    <source>
        <dbReference type="Proteomes" id="UP000184363"/>
    </source>
</evidence>
<name>A0A1M6UU43_PSETH</name>
<proteinExistence type="predicted"/>
<protein>
    <submittedName>
        <fullName evidence="2">Uncharacterized protein</fullName>
    </submittedName>
</protein>
<evidence type="ECO:0000256" key="1">
    <source>
        <dbReference type="SAM" id="MobiDB-lite"/>
    </source>
</evidence>
<dbReference type="EMBL" id="FRAP01000011">
    <property type="protein sequence ID" value="SHK72737.1"/>
    <property type="molecule type" value="Genomic_DNA"/>
</dbReference>
<dbReference type="Proteomes" id="UP000184363">
    <property type="component" value="Unassembled WGS sequence"/>
</dbReference>